<dbReference type="InterPro" id="IPR036890">
    <property type="entry name" value="HATPase_C_sf"/>
</dbReference>
<feature type="domain" description="Histidine kinase/HSP90-like ATPase" evidence="1">
    <location>
        <begin position="16"/>
        <end position="131"/>
    </location>
</feature>
<evidence type="ECO:0000313" key="3">
    <source>
        <dbReference type="Proteomes" id="UP000428260"/>
    </source>
</evidence>
<dbReference type="SUPFAM" id="SSF55874">
    <property type="entry name" value="ATPase domain of HSP90 chaperone/DNA topoisomerase II/histidine kinase"/>
    <property type="match status" value="1"/>
</dbReference>
<protein>
    <submittedName>
        <fullName evidence="2">Anti-sigma regulatory factor</fullName>
    </submittedName>
</protein>
<keyword evidence="3" id="KW-1185">Reference proteome</keyword>
<dbReference type="AlphaFoldDB" id="A0A6I6JX04"/>
<evidence type="ECO:0000313" key="2">
    <source>
        <dbReference type="EMBL" id="QGY45670.1"/>
    </source>
</evidence>
<organism evidence="2 3">
    <name type="scientific">Maribellus comscasis</name>
    <dbReference type="NCBI Taxonomy" id="2681766"/>
    <lineage>
        <taxon>Bacteria</taxon>
        <taxon>Pseudomonadati</taxon>
        <taxon>Bacteroidota</taxon>
        <taxon>Bacteroidia</taxon>
        <taxon>Marinilabiliales</taxon>
        <taxon>Prolixibacteraceae</taxon>
        <taxon>Maribellus</taxon>
    </lineage>
</organism>
<proteinExistence type="predicted"/>
<gene>
    <name evidence="2" type="ORF">GM418_18935</name>
</gene>
<dbReference type="Gene3D" id="3.30.565.10">
    <property type="entry name" value="Histidine kinase-like ATPase, C-terminal domain"/>
    <property type="match status" value="1"/>
</dbReference>
<dbReference type="Proteomes" id="UP000428260">
    <property type="component" value="Chromosome"/>
</dbReference>
<name>A0A6I6JX04_9BACT</name>
<evidence type="ECO:0000259" key="1">
    <source>
        <dbReference type="Pfam" id="PF13581"/>
    </source>
</evidence>
<dbReference type="KEGG" id="mcos:GM418_18935"/>
<dbReference type="InterPro" id="IPR003594">
    <property type="entry name" value="HATPase_dom"/>
</dbReference>
<dbReference type="RefSeq" id="WP_158868813.1">
    <property type="nucleotide sequence ID" value="NZ_CP046401.1"/>
</dbReference>
<dbReference type="EMBL" id="CP046401">
    <property type="protein sequence ID" value="QGY45670.1"/>
    <property type="molecule type" value="Genomic_DNA"/>
</dbReference>
<reference evidence="2 3" key="1">
    <citation type="submission" date="2019-11" db="EMBL/GenBank/DDBJ databases">
        <authorList>
            <person name="Zheng R.K."/>
            <person name="Sun C.M."/>
        </authorList>
    </citation>
    <scope>NUCLEOTIDE SEQUENCE [LARGE SCALE GENOMIC DNA]</scope>
    <source>
        <strain evidence="2 3">WC007</strain>
    </source>
</reference>
<dbReference type="Pfam" id="PF13581">
    <property type="entry name" value="HATPase_c_2"/>
    <property type="match status" value="1"/>
</dbReference>
<accession>A0A6I6JX04</accession>
<sequence>MELVFEIEGGDFTSAGNASSKIKKVLKQLNIDSKTIKRIVIAVYEAEVNIVAHAKKGILKASIGSHFIEVKLTDKGPGIEDVEKAMEAGFSTASKQVREMGFGAGMGLPNIKKNVDELDIVSEVGKGTLVKFKNYF</sequence>